<evidence type="ECO:0000256" key="5">
    <source>
        <dbReference type="ARBA" id="ARBA00022989"/>
    </source>
</evidence>
<dbReference type="PANTHER" id="PTHR11923">
    <property type="entry name" value="SCAVENGER RECEPTOR CLASS B TYPE-1 SR-B1"/>
    <property type="match status" value="1"/>
</dbReference>
<evidence type="ECO:0000313" key="9">
    <source>
        <dbReference type="Proteomes" id="UP001367676"/>
    </source>
</evidence>
<keyword evidence="9" id="KW-1185">Reference proteome</keyword>
<dbReference type="EMBL" id="JBBCAQ010000033">
    <property type="protein sequence ID" value="KAK7582266.1"/>
    <property type="molecule type" value="Genomic_DNA"/>
</dbReference>
<keyword evidence="6" id="KW-0472">Membrane</keyword>
<name>A0AAN9Y2V8_9HEMI</name>
<keyword evidence="7" id="KW-0325">Glycoprotein</keyword>
<gene>
    <name evidence="8" type="ORF">V9T40_013711</name>
</gene>
<dbReference type="GO" id="GO:0005044">
    <property type="term" value="F:scavenger receptor activity"/>
    <property type="evidence" value="ECO:0007669"/>
    <property type="project" value="TreeGrafter"/>
</dbReference>
<evidence type="ECO:0000256" key="7">
    <source>
        <dbReference type="ARBA" id="ARBA00023180"/>
    </source>
</evidence>
<accession>A0AAN9Y2V8</accession>
<evidence type="ECO:0000256" key="2">
    <source>
        <dbReference type="ARBA" id="ARBA00010532"/>
    </source>
</evidence>
<dbReference type="Pfam" id="PF01130">
    <property type="entry name" value="CD36"/>
    <property type="match status" value="2"/>
</dbReference>
<evidence type="ECO:0000256" key="3">
    <source>
        <dbReference type="ARBA" id="ARBA00022475"/>
    </source>
</evidence>
<evidence type="ECO:0000256" key="4">
    <source>
        <dbReference type="ARBA" id="ARBA00022692"/>
    </source>
</evidence>
<comment type="caution">
    <text evidence="8">The sequence shown here is derived from an EMBL/GenBank/DDBJ whole genome shotgun (WGS) entry which is preliminary data.</text>
</comment>
<keyword evidence="3" id="KW-1003">Cell membrane</keyword>
<keyword evidence="5" id="KW-1133">Transmembrane helix</keyword>
<reference evidence="8 9" key="1">
    <citation type="submission" date="2024-03" db="EMBL/GenBank/DDBJ databases">
        <title>Adaptation during the transition from Ophiocordyceps entomopathogen to insect associate is accompanied by gene loss and intensified selection.</title>
        <authorList>
            <person name="Ward C.M."/>
            <person name="Onetto C.A."/>
            <person name="Borneman A.R."/>
        </authorList>
    </citation>
    <scope>NUCLEOTIDE SEQUENCE [LARGE SCALE GENOMIC DNA]</scope>
    <source>
        <strain evidence="8">AWRI1</strain>
        <tissue evidence="8">Single Adult Female</tissue>
    </source>
</reference>
<dbReference type="InterPro" id="IPR002159">
    <property type="entry name" value="CD36_fam"/>
</dbReference>
<dbReference type="AlphaFoldDB" id="A0AAN9Y2V8"/>
<organism evidence="8 9">
    <name type="scientific">Parthenolecanium corni</name>
    <dbReference type="NCBI Taxonomy" id="536013"/>
    <lineage>
        <taxon>Eukaryota</taxon>
        <taxon>Metazoa</taxon>
        <taxon>Ecdysozoa</taxon>
        <taxon>Arthropoda</taxon>
        <taxon>Hexapoda</taxon>
        <taxon>Insecta</taxon>
        <taxon>Pterygota</taxon>
        <taxon>Neoptera</taxon>
        <taxon>Paraneoptera</taxon>
        <taxon>Hemiptera</taxon>
        <taxon>Sternorrhyncha</taxon>
        <taxon>Coccoidea</taxon>
        <taxon>Coccidae</taxon>
        <taxon>Parthenolecanium</taxon>
    </lineage>
</organism>
<evidence type="ECO:0000313" key="8">
    <source>
        <dbReference type="EMBL" id="KAK7582266.1"/>
    </source>
</evidence>
<comment type="similarity">
    <text evidence="2">Belongs to the CD36 family.</text>
</comment>
<evidence type="ECO:0000256" key="6">
    <source>
        <dbReference type="ARBA" id="ARBA00023136"/>
    </source>
</evidence>
<comment type="subcellular location">
    <subcellularLocation>
        <location evidence="1">Cell membrane</location>
    </subcellularLocation>
</comment>
<protein>
    <submittedName>
        <fullName evidence="8">Uncharacterized protein</fullName>
    </submittedName>
</protein>
<proteinExistence type="inferred from homology"/>
<dbReference type="PRINTS" id="PR01609">
    <property type="entry name" value="CD36FAMILY"/>
</dbReference>
<evidence type="ECO:0000256" key="1">
    <source>
        <dbReference type="ARBA" id="ARBA00004236"/>
    </source>
</evidence>
<dbReference type="PANTHER" id="PTHR11923:SF67">
    <property type="entry name" value="RE68569P"/>
    <property type="match status" value="1"/>
</dbReference>
<dbReference type="Proteomes" id="UP001367676">
    <property type="component" value="Unassembled WGS sequence"/>
</dbReference>
<sequence length="542" mass="60519">MPNDPIVVRKVQEFLRGDDNPIFKMAKRVTPWVNVDSIGFFDRVTDSKGDLLTTYTGQKNFEEAGLIAKYNDENRLSHLEAPCNRLEGASDGKKFGNKIKPNQTLYFYHKSLCRTLSLIPVGPTIASEESIPIVPYSFPDDMLDNGEVNPENKCFCASGKCLPTGASDASQCYLGFPTAISLPHFYKGNSSLREKIDGIKNSYQNPVFNDKNGTVTIKPELAVEWDPKLNNNRSEEDILTLVNAVMLVTLNKQYDPFGVIEATINQMIRQMRREPIEDQSIKTFLFGERSYLIEFLSTVILGMKFDRFGVLTAVLDYTDESHTFFTGTHYYENAGLFANINNEMHLPYYKAPCNRLAGASDGKKFGNNIDPKQKLYLFTKIFCRTATIVPSGPPTISSQGIPVIPYTLSDEFIDNGQVNPDNKCFCVNNKCLPYGLMDVSNCFMGFPVALSLPHFYKGDPSLMHNLEGLYPNASLHSSKLFLNLETGVATSFSLKVQANLFVGDQCGTKFCSKFSNMTIPIAWAEAVSTNNKLHDNGESSEK</sequence>
<dbReference type="GO" id="GO:0005886">
    <property type="term" value="C:plasma membrane"/>
    <property type="evidence" value="ECO:0007669"/>
    <property type="project" value="UniProtKB-SubCell"/>
</dbReference>
<dbReference type="GO" id="GO:0005737">
    <property type="term" value="C:cytoplasm"/>
    <property type="evidence" value="ECO:0007669"/>
    <property type="project" value="TreeGrafter"/>
</dbReference>
<keyword evidence="4" id="KW-0812">Transmembrane</keyword>